<evidence type="ECO:0000313" key="1">
    <source>
        <dbReference type="EMBL" id="MEQ2511018.1"/>
    </source>
</evidence>
<organism evidence="1 2">
    <name type="scientific">Faecousia intestinalis</name>
    <dbReference type="NCBI Taxonomy" id="3133167"/>
    <lineage>
        <taxon>Bacteria</taxon>
        <taxon>Bacillati</taxon>
        <taxon>Bacillota</taxon>
        <taxon>Clostridia</taxon>
        <taxon>Eubacteriales</taxon>
        <taxon>Oscillospiraceae</taxon>
        <taxon>Faecousia</taxon>
    </lineage>
</organism>
<protein>
    <recommendedName>
        <fullName evidence="3">DUF1492 domain-containing protein</fullName>
    </recommendedName>
</protein>
<evidence type="ECO:0000313" key="2">
    <source>
        <dbReference type="Proteomes" id="UP001491552"/>
    </source>
</evidence>
<dbReference type="Proteomes" id="UP001491552">
    <property type="component" value="Unassembled WGS sequence"/>
</dbReference>
<reference evidence="1 2" key="1">
    <citation type="submission" date="2024-03" db="EMBL/GenBank/DDBJ databases">
        <title>Human intestinal bacterial collection.</title>
        <authorList>
            <person name="Pauvert C."/>
            <person name="Hitch T.C.A."/>
            <person name="Clavel T."/>
        </authorList>
    </citation>
    <scope>NUCLEOTIDE SEQUENCE [LARGE SCALE GENOMIC DNA]</scope>
    <source>
        <strain evidence="1 2">CLA-AA-H192</strain>
    </source>
</reference>
<dbReference type="RefSeq" id="WP_349135716.1">
    <property type="nucleotide sequence ID" value="NZ_JBBMFF010000207.1"/>
</dbReference>
<dbReference type="EMBL" id="JBBMFF010000207">
    <property type="protein sequence ID" value="MEQ2511018.1"/>
    <property type="molecule type" value="Genomic_DNA"/>
</dbReference>
<sequence>MTAKELFREISNMESFIETKKQRIAVLTDLVSSPGGANYSGMPHNPSPDPSRTATIICNKIQLEQEIQTDEQKLQEKKLYALNMIASLDSADYQSILVKRYFEHLSWDAISSVLFYSLRWTYYLHGHALEALDKKLAEGLKECS</sequence>
<proteinExistence type="predicted"/>
<gene>
    <name evidence="1" type="ORF">WMO66_07125</name>
</gene>
<keyword evidence="2" id="KW-1185">Reference proteome</keyword>
<accession>A0ABV1G6G5</accession>
<evidence type="ECO:0008006" key="3">
    <source>
        <dbReference type="Google" id="ProtNLM"/>
    </source>
</evidence>
<comment type="caution">
    <text evidence="1">The sequence shown here is derived from an EMBL/GenBank/DDBJ whole genome shotgun (WGS) entry which is preliminary data.</text>
</comment>
<name>A0ABV1G6G5_9FIRM</name>